<dbReference type="OrthoDB" id="2157530at2759"/>
<name>A0A9P4P4V4_9PLEO</name>
<protein>
    <recommendedName>
        <fullName evidence="4">Heterokaryon incompatibility domain-containing protein</fullName>
    </recommendedName>
</protein>
<proteinExistence type="predicted"/>
<comment type="caution">
    <text evidence="2">The sequence shown here is derived from an EMBL/GenBank/DDBJ whole genome shotgun (WGS) entry which is preliminary data.</text>
</comment>
<keyword evidence="3" id="KW-1185">Reference proteome</keyword>
<sequence>MESSPVTDHLADFKMKTLADIAADTFKGNPTTPKVTEDRGTTEGQPSTLHTPLQEGEFRLLAISPSDDLNAPLVCTLRAVTLSQARYTAISYVWGDPSNPEEARINGLSVPL</sequence>
<gene>
    <name evidence="2" type="ORF">P171DRAFT_506311</name>
</gene>
<dbReference type="Proteomes" id="UP000799764">
    <property type="component" value="Unassembled WGS sequence"/>
</dbReference>
<evidence type="ECO:0000256" key="1">
    <source>
        <dbReference type="SAM" id="MobiDB-lite"/>
    </source>
</evidence>
<evidence type="ECO:0008006" key="4">
    <source>
        <dbReference type="Google" id="ProtNLM"/>
    </source>
</evidence>
<accession>A0A9P4P4V4</accession>
<dbReference type="AlphaFoldDB" id="A0A9P4P4V4"/>
<reference evidence="2" key="1">
    <citation type="journal article" date="2020" name="Stud. Mycol.">
        <title>101 Dothideomycetes genomes: a test case for predicting lifestyles and emergence of pathogens.</title>
        <authorList>
            <person name="Haridas S."/>
            <person name="Albert R."/>
            <person name="Binder M."/>
            <person name="Bloem J."/>
            <person name="Labutti K."/>
            <person name="Salamov A."/>
            <person name="Andreopoulos B."/>
            <person name="Baker S."/>
            <person name="Barry K."/>
            <person name="Bills G."/>
            <person name="Bluhm B."/>
            <person name="Cannon C."/>
            <person name="Castanera R."/>
            <person name="Culley D."/>
            <person name="Daum C."/>
            <person name="Ezra D."/>
            <person name="Gonzalez J."/>
            <person name="Henrissat B."/>
            <person name="Kuo A."/>
            <person name="Liang C."/>
            <person name="Lipzen A."/>
            <person name="Lutzoni F."/>
            <person name="Magnuson J."/>
            <person name="Mondo S."/>
            <person name="Nolan M."/>
            <person name="Ohm R."/>
            <person name="Pangilinan J."/>
            <person name="Park H.-J."/>
            <person name="Ramirez L."/>
            <person name="Alfaro M."/>
            <person name="Sun H."/>
            <person name="Tritt A."/>
            <person name="Yoshinaga Y."/>
            <person name="Zwiers L.-H."/>
            <person name="Turgeon B."/>
            <person name="Goodwin S."/>
            <person name="Spatafora J."/>
            <person name="Crous P."/>
            <person name="Grigoriev I."/>
        </authorList>
    </citation>
    <scope>NUCLEOTIDE SEQUENCE</scope>
    <source>
        <strain evidence="2">CBS 690.94</strain>
    </source>
</reference>
<evidence type="ECO:0000313" key="3">
    <source>
        <dbReference type="Proteomes" id="UP000799764"/>
    </source>
</evidence>
<organism evidence="2 3">
    <name type="scientific">Karstenula rhodostoma CBS 690.94</name>
    <dbReference type="NCBI Taxonomy" id="1392251"/>
    <lineage>
        <taxon>Eukaryota</taxon>
        <taxon>Fungi</taxon>
        <taxon>Dikarya</taxon>
        <taxon>Ascomycota</taxon>
        <taxon>Pezizomycotina</taxon>
        <taxon>Dothideomycetes</taxon>
        <taxon>Pleosporomycetidae</taxon>
        <taxon>Pleosporales</taxon>
        <taxon>Massarineae</taxon>
        <taxon>Didymosphaeriaceae</taxon>
        <taxon>Karstenula</taxon>
    </lineage>
</organism>
<evidence type="ECO:0000313" key="2">
    <source>
        <dbReference type="EMBL" id="KAF2437476.1"/>
    </source>
</evidence>
<dbReference type="EMBL" id="MU001516">
    <property type="protein sequence ID" value="KAF2437476.1"/>
    <property type="molecule type" value="Genomic_DNA"/>
</dbReference>
<feature type="region of interest" description="Disordered" evidence="1">
    <location>
        <begin position="24"/>
        <end position="50"/>
    </location>
</feature>